<evidence type="ECO:0008006" key="4">
    <source>
        <dbReference type="Google" id="ProtNLM"/>
    </source>
</evidence>
<evidence type="ECO:0000313" key="3">
    <source>
        <dbReference type="Proteomes" id="UP000054843"/>
    </source>
</evidence>
<name>A0A0V1N2X5_9BILA</name>
<keyword evidence="1" id="KW-0472">Membrane</keyword>
<keyword evidence="3" id="KW-1185">Reference proteome</keyword>
<proteinExistence type="predicted"/>
<dbReference type="AlphaFoldDB" id="A0A0V1N2X5"/>
<evidence type="ECO:0000313" key="2">
    <source>
        <dbReference type="EMBL" id="KRZ78333.1"/>
    </source>
</evidence>
<accession>A0A0V1N2X5</accession>
<keyword evidence="1" id="KW-0812">Transmembrane</keyword>
<dbReference type="Proteomes" id="UP000054843">
    <property type="component" value="Unassembled WGS sequence"/>
</dbReference>
<dbReference type="OrthoDB" id="5914752at2759"/>
<dbReference type="EMBL" id="JYDO01000013">
    <property type="protein sequence ID" value="KRZ78333.1"/>
    <property type="molecule type" value="Genomic_DNA"/>
</dbReference>
<reference evidence="2 3" key="1">
    <citation type="submission" date="2015-01" db="EMBL/GenBank/DDBJ databases">
        <title>Evolution of Trichinella species and genotypes.</title>
        <authorList>
            <person name="Korhonen P.K."/>
            <person name="Edoardo P."/>
            <person name="Giuseppe L.R."/>
            <person name="Gasser R.B."/>
        </authorList>
    </citation>
    <scope>NUCLEOTIDE SEQUENCE [LARGE SCALE GENOMIC DNA]</scope>
    <source>
        <strain evidence="2">ISS1980</strain>
    </source>
</reference>
<feature type="transmembrane region" description="Helical" evidence="1">
    <location>
        <begin position="6"/>
        <end position="29"/>
    </location>
</feature>
<organism evidence="2 3">
    <name type="scientific">Trichinella papuae</name>
    <dbReference type="NCBI Taxonomy" id="268474"/>
    <lineage>
        <taxon>Eukaryota</taxon>
        <taxon>Metazoa</taxon>
        <taxon>Ecdysozoa</taxon>
        <taxon>Nematoda</taxon>
        <taxon>Enoplea</taxon>
        <taxon>Dorylaimia</taxon>
        <taxon>Trichinellida</taxon>
        <taxon>Trichinellidae</taxon>
        <taxon>Trichinella</taxon>
    </lineage>
</organism>
<sequence>MHSTLLYYCITIAVNMMVGTADVFTVYLFELDTSCLLKHVYSDGSSRQGFLENVYNITIDECIYHCFYESSGMVCNVIQYIKDIKKCTLYNGAERKLLKKFDHEESTVSMLFIFSCEPGYQSSLSSIFSRNHFTLHTLYSAKSEVWEQTCLLEQRDLELSYHAHFLGISYGTLESCVFTCNAFASVTSCNAVSVSQNNNSCSYYNFDVKQPPLQNATANRPQITIIHLCFTNDLRISSYDVQYARNLHYLLTAAPQPLPPHHDSINGNIKETKIHLFRYFELCIVRSFPISSLDNLFILRKFNDIRSFNMCLNLCRQAITSWPYRAVLYSKKNKKCAVLGSGIGYETAKLDENVILNEVRDCNFDRVEERIDNPPPLKYYFEETSDICFVELNTLNYSNYFTVVQKTQNVESFKQCLSLCRKAVPKLNCIALPLGQNQYHLNLKMHLAHLYCSIIIAANMMIGTADVFTVYLSEQDISCLLRNVYTNFLSIDGFLGDIYNSTIDECIYFCFFEKYDQGCNVIKFMKPIKTCAIYDGSKMELYKKPNVDVKTLPVFFIQDCDEGYQNSLSKEFARNYTTTNSLFYIKSEEFDEMCLLEMRHVENTLNSRFLGNSFGSLEICVFTCNAFAAKTSCNAVIHHNGMCSHYYFEVKEPPPLALPGKTSPLIILHLCLENDLHVSSYDVKYGFKLYYLLSPIPYPAKQHNSTNGTKTFAKFSEAAVHLFQYYELCIVRVFPINNLDSLFVLKDYHSVLSFISCLHLCRQTVPSWPYRALVYKKNDKRCIIFGSGVGYRTHALETNLQLAELRHCVLDRVEERLDNPPPLKYYFEETSDICFVELNVFNHSNYFTVVQKTQNVESFKQCLKLCRKAVPSCAAVDYTPRKQCSLLKRISRNGTFYKHENSVFAELLYCENGTMIDLINDF</sequence>
<keyword evidence="1" id="KW-1133">Transmembrane helix</keyword>
<protein>
    <recommendedName>
        <fullName evidence="4">Apple domain-containing protein</fullName>
    </recommendedName>
</protein>
<gene>
    <name evidence="2" type="ORF">T10_1309</name>
</gene>
<comment type="caution">
    <text evidence="2">The sequence shown here is derived from an EMBL/GenBank/DDBJ whole genome shotgun (WGS) entry which is preliminary data.</text>
</comment>
<evidence type="ECO:0000256" key="1">
    <source>
        <dbReference type="SAM" id="Phobius"/>
    </source>
</evidence>